<reference evidence="1" key="1">
    <citation type="submission" date="2014-09" db="EMBL/GenBank/DDBJ databases">
        <authorList>
            <person name="Magalhaes I.L.F."/>
            <person name="Oliveira U."/>
            <person name="Santos F.R."/>
            <person name="Vidigal T.H.D.A."/>
            <person name="Brescovit A.D."/>
            <person name="Santos A.J."/>
        </authorList>
    </citation>
    <scope>NUCLEOTIDE SEQUENCE</scope>
    <source>
        <tissue evidence="1">Shoot tissue taken approximately 20 cm above the soil surface</tissue>
    </source>
</reference>
<proteinExistence type="predicted"/>
<dbReference type="AlphaFoldDB" id="A0A0A9BP38"/>
<name>A0A0A9BP38_ARUDO</name>
<protein>
    <submittedName>
        <fullName evidence="1">Uncharacterized protein</fullName>
    </submittedName>
</protein>
<sequence>MSDDFWTSDLWCTWCSGLAGLTDTIVFVQILDI</sequence>
<evidence type="ECO:0000313" key="1">
    <source>
        <dbReference type="EMBL" id="JAD65699.1"/>
    </source>
</evidence>
<accession>A0A0A9BP38</accession>
<dbReference type="EMBL" id="GBRH01232196">
    <property type="protein sequence ID" value="JAD65699.1"/>
    <property type="molecule type" value="Transcribed_RNA"/>
</dbReference>
<reference evidence="1" key="2">
    <citation type="journal article" date="2015" name="Data Brief">
        <title>Shoot transcriptome of the giant reed, Arundo donax.</title>
        <authorList>
            <person name="Barrero R.A."/>
            <person name="Guerrero F.D."/>
            <person name="Moolhuijzen P."/>
            <person name="Goolsby J.A."/>
            <person name="Tidwell J."/>
            <person name="Bellgard S.E."/>
            <person name="Bellgard M.I."/>
        </authorList>
    </citation>
    <scope>NUCLEOTIDE SEQUENCE</scope>
    <source>
        <tissue evidence="1">Shoot tissue taken approximately 20 cm above the soil surface</tissue>
    </source>
</reference>
<organism evidence="1">
    <name type="scientific">Arundo donax</name>
    <name type="common">Giant reed</name>
    <name type="synonym">Donax arundinaceus</name>
    <dbReference type="NCBI Taxonomy" id="35708"/>
    <lineage>
        <taxon>Eukaryota</taxon>
        <taxon>Viridiplantae</taxon>
        <taxon>Streptophyta</taxon>
        <taxon>Embryophyta</taxon>
        <taxon>Tracheophyta</taxon>
        <taxon>Spermatophyta</taxon>
        <taxon>Magnoliopsida</taxon>
        <taxon>Liliopsida</taxon>
        <taxon>Poales</taxon>
        <taxon>Poaceae</taxon>
        <taxon>PACMAD clade</taxon>
        <taxon>Arundinoideae</taxon>
        <taxon>Arundineae</taxon>
        <taxon>Arundo</taxon>
    </lineage>
</organism>